<comment type="function">
    <text evidence="1">Condenses 4-methyl-5-(beta-hydroxyethyl)thiazole monophosphate (THZ-P) and 2-methyl-4-amino-5-hydroxymethyl pyrimidine pyrophosphate (HMP-PP) to form thiamine monophosphate (TMP).</text>
</comment>
<keyword evidence="3" id="KW-0784">Thiamine biosynthesis</keyword>
<dbReference type="PANTHER" id="PTHR20857:SF15">
    <property type="entry name" value="THIAMINE-PHOSPHATE SYNTHASE"/>
    <property type="match status" value="1"/>
</dbReference>
<accession>A0ABV6LVJ8</accession>
<comment type="pathway">
    <text evidence="2">Cofactor biosynthesis; thiamine diphosphate biosynthesis.</text>
</comment>
<evidence type="ECO:0000313" key="6">
    <source>
        <dbReference type="Proteomes" id="UP001589867"/>
    </source>
</evidence>
<dbReference type="Proteomes" id="UP001589867">
    <property type="component" value="Unassembled WGS sequence"/>
</dbReference>
<keyword evidence="6" id="KW-1185">Reference proteome</keyword>
<evidence type="ECO:0000259" key="4">
    <source>
        <dbReference type="Pfam" id="PF02581"/>
    </source>
</evidence>
<reference evidence="5 6" key="1">
    <citation type="submission" date="2024-09" db="EMBL/GenBank/DDBJ databases">
        <authorList>
            <person name="Sun Q."/>
            <person name="Mori K."/>
        </authorList>
    </citation>
    <scope>NUCLEOTIDE SEQUENCE [LARGE SCALE GENOMIC DNA]</scope>
    <source>
        <strain evidence="5 6">TBRC 3947</strain>
    </source>
</reference>
<evidence type="ECO:0000256" key="3">
    <source>
        <dbReference type="ARBA" id="ARBA00022977"/>
    </source>
</evidence>
<dbReference type="Gene3D" id="3.20.20.70">
    <property type="entry name" value="Aldolase class I"/>
    <property type="match status" value="1"/>
</dbReference>
<dbReference type="CDD" id="cd00564">
    <property type="entry name" value="TMP_TenI"/>
    <property type="match status" value="1"/>
</dbReference>
<dbReference type="InterPro" id="IPR036206">
    <property type="entry name" value="ThiamineP_synth_sf"/>
</dbReference>
<dbReference type="Pfam" id="PF02581">
    <property type="entry name" value="TMP-TENI"/>
    <property type="match status" value="1"/>
</dbReference>
<dbReference type="InterPro" id="IPR013785">
    <property type="entry name" value="Aldolase_TIM"/>
</dbReference>
<evidence type="ECO:0000256" key="1">
    <source>
        <dbReference type="ARBA" id="ARBA00003814"/>
    </source>
</evidence>
<dbReference type="InterPro" id="IPR022998">
    <property type="entry name" value="ThiamineP_synth_TenI"/>
</dbReference>
<dbReference type="PANTHER" id="PTHR20857">
    <property type="entry name" value="THIAMINE-PHOSPHATE PYROPHOSPHORYLASE"/>
    <property type="match status" value="1"/>
</dbReference>
<dbReference type="RefSeq" id="WP_377244384.1">
    <property type="nucleotide sequence ID" value="NZ_JBHLUH010000004.1"/>
</dbReference>
<evidence type="ECO:0000256" key="2">
    <source>
        <dbReference type="ARBA" id="ARBA00004948"/>
    </source>
</evidence>
<sequence>MSPHGIVVLTDRRMARRPLVETVAASVEGGARWVVLREKDMPPDERAALAEALRAVLADVGGRLIVAGPDPLGGSAVHLAAAGPYPPPELALVGRSCHDEGELSRLSREHYAMVSPVFPTPSKPGYGPPLGLDGLARLVARSPAPVLALGGITPQNAAGCLSAGAAGVAVMGAVMRADDPAAVVRDLSSATLSVKTPAGRGGVWS</sequence>
<feature type="domain" description="Thiamine phosphate synthase/TenI" evidence="4">
    <location>
        <begin position="7"/>
        <end position="174"/>
    </location>
</feature>
<comment type="caution">
    <text evidence="5">The sequence shown here is derived from an EMBL/GenBank/DDBJ whole genome shotgun (WGS) entry which is preliminary data.</text>
</comment>
<name>A0ABV6LVJ8_9ACTN</name>
<protein>
    <submittedName>
        <fullName evidence="5">Thiamine phosphate synthase</fullName>
    </submittedName>
</protein>
<dbReference type="SUPFAM" id="SSF51391">
    <property type="entry name" value="Thiamin phosphate synthase"/>
    <property type="match status" value="1"/>
</dbReference>
<organism evidence="5 6">
    <name type="scientific">Phytohabitans kaempferiae</name>
    <dbReference type="NCBI Taxonomy" id="1620943"/>
    <lineage>
        <taxon>Bacteria</taxon>
        <taxon>Bacillati</taxon>
        <taxon>Actinomycetota</taxon>
        <taxon>Actinomycetes</taxon>
        <taxon>Micromonosporales</taxon>
        <taxon>Micromonosporaceae</taxon>
    </lineage>
</organism>
<dbReference type="EMBL" id="JBHLUH010000004">
    <property type="protein sequence ID" value="MFC0526447.1"/>
    <property type="molecule type" value="Genomic_DNA"/>
</dbReference>
<evidence type="ECO:0000313" key="5">
    <source>
        <dbReference type="EMBL" id="MFC0526447.1"/>
    </source>
</evidence>
<proteinExistence type="predicted"/>
<gene>
    <name evidence="5" type="ORF">ACFFIA_02070</name>
</gene>